<proteinExistence type="predicted"/>
<sequence length="165" mass="17742">MHKPQTGHDPLENLTSQRVNGLNTPLSSKGRTDDAAESSTAKLRRIPDSNPKSAIGLTKPSTFSIPPVAELHLGAAMNNGAEKYGTFNWREHAVSVSVYVDAIRRHLAAFRDGEDIASDSGVHHLAHVMACCAIVLDAKECGKLIDDRGHEGPASKVIHTMTKPC</sequence>
<dbReference type="InterPro" id="IPR044038">
    <property type="entry name" value="dATP/dGTP_diPOhydrolase_N"/>
</dbReference>
<reference evidence="3" key="1">
    <citation type="submission" date="2020-09" db="EMBL/GenBank/DDBJ databases">
        <authorList>
            <person name="Dalcin Martins P."/>
        </authorList>
    </citation>
    <scope>NUCLEOTIDE SEQUENCE</scope>
    <source>
        <strain evidence="3">MAG47</strain>
    </source>
</reference>
<evidence type="ECO:0000256" key="1">
    <source>
        <dbReference type="SAM" id="MobiDB-lite"/>
    </source>
</evidence>
<feature type="region of interest" description="Disordered" evidence="1">
    <location>
        <begin position="1"/>
        <end position="59"/>
    </location>
</feature>
<gene>
    <name evidence="3" type="ORF">IH622_13540</name>
</gene>
<comment type="caution">
    <text evidence="3">The sequence shown here is derived from an EMBL/GenBank/DDBJ whole genome shotgun (WGS) entry which is preliminary data.</text>
</comment>
<evidence type="ECO:0000313" key="4">
    <source>
        <dbReference type="Proteomes" id="UP000642265"/>
    </source>
</evidence>
<feature type="compositionally biased region" description="Polar residues" evidence="1">
    <location>
        <begin position="13"/>
        <end position="29"/>
    </location>
</feature>
<feature type="domain" description="dATP/dGTP diphosphohydrolase N-terminal" evidence="2">
    <location>
        <begin position="50"/>
        <end position="148"/>
    </location>
</feature>
<organism evidence="3 4">
    <name type="scientific">Brucella anthropi</name>
    <name type="common">Ochrobactrum anthropi</name>
    <dbReference type="NCBI Taxonomy" id="529"/>
    <lineage>
        <taxon>Bacteria</taxon>
        <taxon>Pseudomonadati</taxon>
        <taxon>Pseudomonadota</taxon>
        <taxon>Alphaproteobacteria</taxon>
        <taxon>Hyphomicrobiales</taxon>
        <taxon>Brucellaceae</taxon>
        <taxon>Brucella/Ochrobactrum group</taxon>
        <taxon>Brucella</taxon>
    </lineage>
</organism>
<evidence type="ECO:0000313" key="3">
    <source>
        <dbReference type="EMBL" id="MBE0561820.1"/>
    </source>
</evidence>
<dbReference type="EMBL" id="JACZKO010000038">
    <property type="protein sequence ID" value="MBE0561820.1"/>
    <property type="molecule type" value="Genomic_DNA"/>
</dbReference>
<dbReference type="AlphaFoldDB" id="A0A8I0N6Y5"/>
<accession>A0A8I0N6Y5</accession>
<evidence type="ECO:0000259" key="2">
    <source>
        <dbReference type="Pfam" id="PF18909"/>
    </source>
</evidence>
<name>A0A8I0N6Y5_BRUAN</name>
<dbReference type="Pfam" id="PF18909">
    <property type="entry name" value="dGTP_diPhyd_N"/>
    <property type="match status" value="1"/>
</dbReference>
<reference evidence="3" key="2">
    <citation type="submission" date="2020-10" db="EMBL/GenBank/DDBJ databases">
        <title>Enrichment of novel Verrucomicrobia, Bacteroidetes and Krumholzibacteria in an oxygen-limited, methane- and iron-fed bioreactor inoculated with Bothnian Sea sediments.</title>
        <authorList>
            <person name="Martins P.D."/>
            <person name="de Jong A."/>
            <person name="Lenstra W.K."/>
            <person name="van Helmond N.A.G.M."/>
            <person name="Slomp C.P."/>
            <person name="Jetten M.S.M."/>
            <person name="Welte C.U."/>
            <person name="Rasigraf O."/>
        </authorList>
    </citation>
    <scope>NUCLEOTIDE SEQUENCE</scope>
    <source>
        <strain evidence="3">MAG47</strain>
    </source>
</reference>
<dbReference type="Proteomes" id="UP000642265">
    <property type="component" value="Unassembled WGS sequence"/>
</dbReference>
<protein>
    <recommendedName>
        <fullName evidence="2">dATP/dGTP diphosphohydrolase N-terminal domain-containing protein</fullName>
    </recommendedName>
</protein>